<evidence type="ECO:0000313" key="6">
    <source>
        <dbReference type="RefSeq" id="XP_033812552.1"/>
    </source>
</evidence>
<dbReference type="RefSeq" id="XP_033812554.1">
    <property type="nucleotide sequence ID" value="XM_033956663.1"/>
</dbReference>
<evidence type="ECO:0000313" key="9">
    <source>
        <dbReference type="RefSeq" id="XP_033812555.1"/>
    </source>
</evidence>
<name>A0A6P8S354_GEOSA</name>
<dbReference type="RefSeq" id="XP_033812553.1">
    <property type="nucleotide sequence ID" value="XM_033956662.1"/>
</dbReference>
<keyword evidence="4" id="KW-1185">Reference proteome</keyword>
<evidence type="ECO:0000259" key="3">
    <source>
        <dbReference type="Pfam" id="PF15386"/>
    </source>
</evidence>
<dbReference type="Proteomes" id="UP000515159">
    <property type="component" value="Chromosome 8"/>
</dbReference>
<dbReference type="OrthoDB" id="6163216at2759"/>
<feature type="domain" description="Tantalus-like" evidence="3">
    <location>
        <begin position="2324"/>
        <end position="2381"/>
    </location>
</feature>
<dbReference type="RefSeq" id="XP_033812552.1">
    <property type="nucleotide sequence ID" value="XM_033956661.1"/>
</dbReference>
<gene>
    <name evidence="5 6 7 8 9" type="primary">PRR14L</name>
</gene>
<dbReference type="PANTHER" id="PTHR14522:SF0">
    <property type="entry name" value="PROTEIN PRR14L"/>
    <property type="match status" value="1"/>
</dbReference>
<evidence type="ECO:0000256" key="2">
    <source>
        <dbReference type="SAM" id="MobiDB-lite"/>
    </source>
</evidence>
<dbReference type="KEGG" id="gsh:117365810"/>
<dbReference type="InterPro" id="IPR026320">
    <property type="entry name" value="PRR14"/>
</dbReference>
<evidence type="ECO:0000313" key="7">
    <source>
        <dbReference type="RefSeq" id="XP_033812553.1"/>
    </source>
</evidence>
<dbReference type="GeneID" id="117365810"/>
<feature type="region of interest" description="Disordered" evidence="2">
    <location>
        <begin position="1426"/>
        <end position="1454"/>
    </location>
</feature>
<feature type="compositionally biased region" description="Polar residues" evidence="2">
    <location>
        <begin position="291"/>
        <end position="305"/>
    </location>
</feature>
<accession>A0A6P8S354</accession>
<evidence type="ECO:0000256" key="1">
    <source>
        <dbReference type="ARBA" id="ARBA00022553"/>
    </source>
</evidence>
<evidence type="ECO:0000313" key="5">
    <source>
        <dbReference type="RefSeq" id="XP_033812550.1"/>
    </source>
</evidence>
<evidence type="ECO:0000313" key="8">
    <source>
        <dbReference type="RefSeq" id="XP_033812554.1"/>
    </source>
</evidence>
<dbReference type="RefSeq" id="XP_033812555.1">
    <property type="nucleotide sequence ID" value="XM_033956664.1"/>
</dbReference>
<dbReference type="InterPro" id="IPR028149">
    <property type="entry name" value="Tantalus-like"/>
</dbReference>
<dbReference type="Pfam" id="PF15386">
    <property type="entry name" value="Tantalus"/>
    <property type="match status" value="1"/>
</dbReference>
<feature type="region of interest" description="Disordered" evidence="2">
    <location>
        <begin position="25"/>
        <end position="51"/>
    </location>
</feature>
<evidence type="ECO:0000313" key="4">
    <source>
        <dbReference type="Proteomes" id="UP000515159"/>
    </source>
</evidence>
<protein>
    <submittedName>
        <fullName evidence="5 6">Protein PRR14L isoform X1</fullName>
    </submittedName>
</protein>
<sequence length="2449" mass="272994">MMLSTGLETLERSQMLNLSMEGAGSELLTGLPSNLSTRQEPDEESNSKPGLSTLVLVNNNCTSEHKDTQDEEAESLEHWQLVEPSPVALTELPAGIVIDNIETQHLIDESSQEESPTLRETSKALHYEFGETSSLSKEMVCESLMEFPAARSQRICLSRWCENESTDTVERKVNNQDKSQVMNECLQKLTNRTPGMKATGTFSIAGQTKRKHKGFPLKSNKWQALDKHMSRGQLSETANFTATGQTHILIRKAQEYKIQSTYAEQSVAPEARQPAEGSKFCHTSPYQNLVLNSGSNDQSNRNSFPKSDDLSPSCCSTQVLILPTWQNPESAFGVAAETSQTSTGVCYTHKPHPVEKTESSNVDKNFQEIQWNIQFQENLISNALSEQLLSAKTEACKLYNEGDNHAARMSNSELLCICGLLGGCDVKDPCDSSGMQKSVTGEKFNQIHAEINGKMIKESDQCTMRTFDERFNSSLDQEQAGKISSSFLKARHLNTGYANKSVSTCSSLQINGYQNSLCCSGKSGHFQKFPNIVPSSDSIYSFIYKHRDLPCIFQGKVFALIINRDACSNIEQVSCPREVSISESGRQITFSSIVAFVENDSKENCASGYSATKMCESDVQHSNFLPNCSNQGNTSLNHILADCSNQLIKESKNCYIAALKKITHMNTDLNHFDSGSSALKETKSGTAESKDAESKKAIANQSQHYSFIACEDPAGTENNEIHDSLTVDTAKYAPENFVFAGCSTSNASTLVHTENECRTVRLEDMSSTSPEQCDRKEDYSDVGSVRSTLLQICSCAVQKAIDDSGETGLPVRTCSKTAHQDNHRSLTNSYLSFISINLNKILFPLSLNTTAKDLMPQERKWAFSTERSNDSKLEDNSQIHIQCSDQLKNLAWALKDSKLKIVDLTKTRPWYSAIKPFSALALNKKLCKTNAVEYQETDSEHLKDMSSINPWPKELITICTCKLDQPISITKSKQVKSQGDMCGKASMSKQLTANWFKITLASSVQYHVKYSDTMTVANHSKPVVEMFEDTVALKDSNSLLNCQETLPDNVQNAEMAELGRLVLDKMCHIRTQCDSVGNVHLICKSPLCESDGVKTVSEIELKVPSDAQEQHNSESQSGSVVSGQKVIVDTAEFKELSHFVYKTGKTSKCWSSAVELHQTNLHEQYLVTHTRDFDSFAQQAVQNNSLKQFLKCPNIYKLFEQKTSMNHIASLSEHELEEISNETNMEITRGFHINSEREFMDTSDEQHSEVMLDHGSCNTVGTICVAHEKKNKRADETKKRMTDRSKLLLHSMLYSSGSSPVSSKDLKLFQQILENCVPLKVRNYKTLLLTPSKVHSSTNVIRNINQVLKTISILLILEGKKEKKLQVKKLLSKTRHDSTKGVLLNNNALSKTGETGSLNAASMLCLQRSSSTKSSRKSTQYLLKAENHSSAEMTGIGENREKSQTARERARFKRKRVHEDIETLTKSKLFKKLLTNPEEQKPCTKTECFMQTELHKAESIISASWNLSPLTTSARRIHWNDTAICINSSINSVLLEAKKTKILRDQVNMPLVQVKTLSESPCVTINWFKSFHCVSCTPTVLPSSSCMMELDPSKIYVAFGNYHSQSRIIALKKRPRRKCKIVTCQEQLRNVLKLNPGKRFSVLRSTSQHISKLDYKLQSFGTSVAKHLTSEVAIATVSLMDYISNQRETSCAHKSNLILIKCTKESILLEKLNMLASKLLSPTKHMCNFWPLQQAVKLSVLSEKCRQLLEMRLHMNLKVNEHRTESRSMTLSKETIRKYRVLLNTVHPAESTELASNALPFIFDNTNVPVFLHINSDSESMLYIREVTSLPYACDKLEPPTYPYLPLIRMLALFLSQSSSAAPSDVRRRNFYLHSGRQLSDRYPRPAEVKYPASEQTEATKICSQSGLHTILALSSPGCYRAWIRKKRFSSGIHAIQRLFMTQFKRSLKGLSTQASKADELFSSFPYSLGQVLLMLSQHGPSAFSSSPTSTQSSHKTWQHDVSGKIRLHHTLLPQVPPFCTSQSLQHVGTTGILDLPHTSQHVETMGISELSCAPQPLQPIGATELSSIFCPQDMRATGTSKLASQSLQNVEVVKGSDLLCLPVPLQNKGTPAELSLASTLLPVQNLKALESLDIPHLPLHPGVTENTTAGSMHRPQPLHNIKSSRIVGSPCVPRPLQSMATTRSTALPHVSLTFQSTGALAVSGLPLVPQHVLNVAATSILIWPHVPFHNTEATETSDCELSTLETLSLHAIPKTCLDPGWVVSATEFELHPLDEYEVIPKEFAKVEGSSSSSRDQVKAEERRPRRVSQIRIRKTVPKPDPNLTPMGLPRAKRLKKKEFSLEEIYTNKNYKSPPAARSLETIFEEPKEKNGSLISISQQKRKRLLEFQDFTIPRKRKSRGKLKVVGSNTRGRKAAVECSDLDAILIQKLTDLEAFLAQEDKQDGACGS</sequence>
<dbReference type="PANTHER" id="PTHR14522">
    <property type="entry name" value="EMO2-RELATED"/>
    <property type="match status" value="1"/>
</dbReference>
<reference evidence="5 6" key="1">
    <citation type="submission" date="2025-04" db="UniProtKB">
        <authorList>
            <consortium name="RefSeq"/>
        </authorList>
    </citation>
    <scope>IDENTIFICATION</scope>
</reference>
<dbReference type="RefSeq" id="XP_033812550.1">
    <property type="nucleotide sequence ID" value="XM_033956659.1"/>
</dbReference>
<keyword evidence="1" id="KW-0597">Phosphoprotein</keyword>
<feature type="compositionally biased region" description="Basic and acidic residues" evidence="2">
    <location>
        <begin position="1438"/>
        <end position="1449"/>
    </location>
</feature>
<proteinExistence type="predicted"/>
<dbReference type="CTD" id="253143"/>
<feature type="region of interest" description="Disordered" evidence="2">
    <location>
        <begin position="291"/>
        <end position="312"/>
    </location>
</feature>
<organism evidence="4 9">
    <name type="scientific">Geotrypetes seraphini</name>
    <name type="common">Gaboon caecilian</name>
    <name type="synonym">Caecilia seraphini</name>
    <dbReference type="NCBI Taxonomy" id="260995"/>
    <lineage>
        <taxon>Eukaryota</taxon>
        <taxon>Metazoa</taxon>
        <taxon>Chordata</taxon>
        <taxon>Craniata</taxon>
        <taxon>Vertebrata</taxon>
        <taxon>Euteleostomi</taxon>
        <taxon>Amphibia</taxon>
        <taxon>Gymnophiona</taxon>
        <taxon>Geotrypetes</taxon>
    </lineage>
</organism>